<dbReference type="InterPro" id="IPR037914">
    <property type="entry name" value="SpoVT-AbrB_sf"/>
</dbReference>
<proteinExistence type="predicted"/>
<evidence type="ECO:0000313" key="2">
    <source>
        <dbReference type="Proteomes" id="UP000001941"/>
    </source>
</evidence>
<reference evidence="2" key="1">
    <citation type="journal article" date="2016" name="Stand. Genomic Sci.">
        <title>Complete genome sequence of Methanospirillum hungatei type strain JF1.</title>
        <authorList>
            <person name="Gunsalus R.P."/>
            <person name="Cook L.E."/>
            <person name="Crable B."/>
            <person name="Rohlin L."/>
            <person name="McDonald E."/>
            <person name="Mouttaki H."/>
            <person name="Sieber J.R."/>
            <person name="Poweleit N."/>
            <person name="Zhou H."/>
            <person name="Lapidus A.L."/>
            <person name="Daligault H.E."/>
            <person name="Land M."/>
            <person name="Gilna P."/>
            <person name="Ivanova N."/>
            <person name="Kyrpides N."/>
            <person name="Culley D.E."/>
            <person name="McInerney M.J."/>
        </authorList>
    </citation>
    <scope>NUCLEOTIDE SEQUENCE [LARGE SCALE GENOMIC DNA]</scope>
    <source>
        <strain evidence="2">ATCC 27890 / DSM 864 / NBRC 100397 / JF-1</strain>
    </source>
</reference>
<evidence type="ECO:0000313" key="1">
    <source>
        <dbReference type="EMBL" id="ABD41126.1"/>
    </source>
</evidence>
<dbReference type="EMBL" id="CP000254">
    <property type="protein sequence ID" value="ABD41126.1"/>
    <property type="molecule type" value="Genomic_DNA"/>
</dbReference>
<sequence>METIISENEDLIIPREIWRKADFSPGDHVMISVIEGKIIIVPKKMTVVAKFKALAERVQINDYQSDEQYELELKERLGL</sequence>
<dbReference type="SUPFAM" id="SSF89447">
    <property type="entry name" value="AbrB/MazE/MraZ-like"/>
    <property type="match status" value="1"/>
</dbReference>
<dbReference type="eggNOG" id="arCOG10911">
    <property type="taxonomic scope" value="Archaea"/>
</dbReference>
<gene>
    <name evidence="1" type="ordered locus">Mhun_1388</name>
</gene>
<dbReference type="InParanoid" id="Q2FM02"/>
<dbReference type="RefSeq" id="WP_011448395.1">
    <property type="nucleotide sequence ID" value="NC_007796.1"/>
</dbReference>
<name>Q2FM02_METHJ</name>
<organism evidence="1 2">
    <name type="scientific">Methanospirillum hungatei JF-1 (strain ATCC 27890 / DSM 864 / NBRC 100397 / JF-1)</name>
    <dbReference type="NCBI Taxonomy" id="323259"/>
    <lineage>
        <taxon>Archaea</taxon>
        <taxon>Methanobacteriati</taxon>
        <taxon>Methanobacteriota</taxon>
        <taxon>Stenosarchaea group</taxon>
        <taxon>Methanomicrobia</taxon>
        <taxon>Methanomicrobiales</taxon>
        <taxon>Methanospirillaceae</taxon>
        <taxon>Methanospirillum</taxon>
    </lineage>
</organism>
<protein>
    <submittedName>
        <fullName evidence="1">Transcriptional regulator AbrB</fullName>
    </submittedName>
</protein>
<dbReference type="OrthoDB" id="115814at2157"/>
<dbReference type="Proteomes" id="UP000001941">
    <property type="component" value="Chromosome"/>
</dbReference>
<dbReference type="AlphaFoldDB" id="Q2FM02"/>
<dbReference type="HOGENOM" id="CLU_2597733_0_0_2"/>
<accession>Q2FM02</accession>
<dbReference type="KEGG" id="mhu:Mhun_1388"/>
<dbReference type="EnsemblBacteria" id="ABD41126">
    <property type="protein sequence ID" value="ABD41126"/>
    <property type="gene ID" value="Mhun_1388"/>
</dbReference>
<dbReference type="Gene3D" id="2.10.260.10">
    <property type="match status" value="1"/>
</dbReference>
<keyword evidence="2" id="KW-1185">Reference proteome</keyword>
<dbReference type="GeneID" id="3923898"/>